<evidence type="ECO:0000256" key="3">
    <source>
        <dbReference type="ARBA" id="ARBA00022525"/>
    </source>
</evidence>
<evidence type="ECO:0000256" key="5">
    <source>
        <dbReference type="ARBA" id="ARBA00022729"/>
    </source>
</evidence>
<keyword evidence="4" id="KW-0372">Hormone</keyword>
<name>A0AAD2E352_9LAMI</name>
<evidence type="ECO:0000256" key="1">
    <source>
        <dbReference type="ARBA" id="ARBA00004613"/>
    </source>
</evidence>
<proteinExistence type="inferred from homology"/>
<dbReference type="GO" id="GO:0005576">
    <property type="term" value="C:extracellular region"/>
    <property type="evidence" value="ECO:0007669"/>
    <property type="project" value="UniProtKB-SubCell"/>
</dbReference>
<comment type="similarity">
    <text evidence="2">Belongs to the plant rapid alkalinization factor (RALF) family.</text>
</comment>
<accession>A0AAD2E352</accession>
<dbReference type="GO" id="GO:0009506">
    <property type="term" value="C:plasmodesma"/>
    <property type="evidence" value="ECO:0007669"/>
    <property type="project" value="TreeGrafter"/>
</dbReference>
<keyword evidence="3" id="KW-0964">Secreted</keyword>
<evidence type="ECO:0000256" key="4">
    <source>
        <dbReference type="ARBA" id="ARBA00022702"/>
    </source>
</evidence>
<dbReference type="PANTHER" id="PTHR33136:SF36">
    <property type="entry name" value="PROTEIN RALF-LIKE 31"/>
    <property type="match status" value="1"/>
</dbReference>
<evidence type="ECO:0000256" key="2">
    <source>
        <dbReference type="ARBA" id="ARBA00009178"/>
    </source>
</evidence>
<dbReference type="AlphaFoldDB" id="A0AAD2E352"/>
<dbReference type="Pfam" id="PF05498">
    <property type="entry name" value="RALF"/>
    <property type="match status" value="1"/>
</dbReference>
<evidence type="ECO:0000256" key="7">
    <source>
        <dbReference type="SAM" id="SignalP"/>
    </source>
</evidence>
<evidence type="ECO:0000313" key="8">
    <source>
        <dbReference type="EMBL" id="CAI9776997.1"/>
    </source>
</evidence>
<evidence type="ECO:0000256" key="6">
    <source>
        <dbReference type="ARBA" id="ARBA00023157"/>
    </source>
</evidence>
<gene>
    <name evidence="8" type="ORF">FPE_LOCUS24427</name>
</gene>
<evidence type="ECO:0000313" key="9">
    <source>
        <dbReference type="Proteomes" id="UP000834106"/>
    </source>
</evidence>
<dbReference type="InterPro" id="IPR008801">
    <property type="entry name" value="RALF"/>
</dbReference>
<dbReference type="GO" id="GO:0019722">
    <property type="term" value="P:calcium-mediated signaling"/>
    <property type="evidence" value="ECO:0007669"/>
    <property type="project" value="TreeGrafter"/>
</dbReference>
<sequence length="121" mass="13612">MPKIHMSSCAHFLILALLFLVKFCDGVSTLDLNLTRTVESGEMGKRVCINECPEMAVEEEMDSETNRRILVIQKKYISYDTLKRDSVPCTQPGASYYNCKGPGVANTYHRGCEVITRCRGN</sequence>
<dbReference type="PANTHER" id="PTHR33136">
    <property type="entry name" value="RAPID ALKALINIZATION FACTOR-LIKE"/>
    <property type="match status" value="1"/>
</dbReference>
<reference evidence="8" key="1">
    <citation type="submission" date="2023-05" db="EMBL/GenBank/DDBJ databases">
        <authorList>
            <person name="Huff M."/>
        </authorList>
    </citation>
    <scope>NUCLEOTIDE SEQUENCE</scope>
</reference>
<keyword evidence="6" id="KW-1015">Disulfide bond</keyword>
<protein>
    <submittedName>
        <fullName evidence="8">Uncharacterized protein</fullName>
    </submittedName>
</protein>
<feature type="signal peptide" evidence="7">
    <location>
        <begin position="1"/>
        <end position="26"/>
    </location>
</feature>
<dbReference type="Proteomes" id="UP000834106">
    <property type="component" value="Chromosome 15"/>
</dbReference>
<dbReference type="GO" id="GO:0005179">
    <property type="term" value="F:hormone activity"/>
    <property type="evidence" value="ECO:0007669"/>
    <property type="project" value="UniProtKB-KW"/>
</dbReference>
<comment type="subcellular location">
    <subcellularLocation>
        <location evidence="1">Secreted</location>
    </subcellularLocation>
</comment>
<organism evidence="8 9">
    <name type="scientific">Fraxinus pennsylvanica</name>
    <dbReference type="NCBI Taxonomy" id="56036"/>
    <lineage>
        <taxon>Eukaryota</taxon>
        <taxon>Viridiplantae</taxon>
        <taxon>Streptophyta</taxon>
        <taxon>Embryophyta</taxon>
        <taxon>Tracheophyta</taxon>
        <taxon>Spermatophyta</taxon>
        <taxon>Magnoliopsida</taxon>
        <taxon>eudicotyledons</taxon>
        <taxon>Gunneridae</taxon>
        <taxon>Pentapetalae</taxon>
        <taxon>asterids</taxon>
        <taxon>lamiids</taxon>
        <taxon>Lamiales</taxon>
        <taxon>Oleaceae</taxon>
        <taxon>Oleeae</taxon>
        <taxon>Fraxinus</taxon>
    </lineage>
</organism>
<feature type="chain" id="PRO_5041966356" evidence="7">
    <location>
        <begin position="27"/>
        <end position="121"/>
    </location>
</feature>
<keyword evidence="5 7" id="KW-0732">Signal</keyword>
<keyword evidence="9" id="KW-1185">Reference proteome</keyword>
<dbReference type="EMBL" id="OU503050">
    <property type="protein sequence ID" value="CAI9776997.1"/>
    <property type="molecule type" value="Genomic_DNA"/>
</dbReference>